<dbReference type="EMBL" id="ACLJ02000001">
    <property type="protein sequence ID" value="EFK55502.1"/>
    <property type="molecule type" value="Genomic_DNA"/>
</dbReference>
<proteinExistence type="predicted"/>
<evidence type="ECO:0008006" key="3">
    <source>
        <dbReference type="Google" id="ProtNLM"/>
    </source>
</evidence>
<dbReference type="eggNOG" id="COG0493">
    <property type="taxonomic scope" value="Bacteria"/>
</dbReference>
<reference evidence="1" key="1">
    <citation type="submission" date="2010-06" db="EMBL/GenBank/DDBJ databases">
        <authorList>
            <person name="Muzny D."/>
            <person name="Qin X."/>
            <person name="Buhay C."/>
            <person name="Dugan-Rocha S."/>
            <person name="Ding Y."/>
            <person name="Chen G."/>
            <person name="Hawes A."/>
            <person name="Holder M."/>
            <person name="Jhangiani S."/>
            <person name="Johnson A."/>
            <person name="Khan Z."/>
            <person name="Li Z."/>
            <person name="Liu W."/>
            <person name="Liu X."/>
            <person name="Perez L."/>
            <person name="Shen H."/>
            <person name="Wang Q."/>
            <person name="Watt J."/>
            <person name="Xi L."/>
            <person name="Xin Y."/>
            <person name="Zhou J."/>
            <person name="Deng J."/>
            <person name="Jiang H."/>
            <person name="Liu Y."/>
            <person name="Qu J."/>
            <person name="Song X.-Z."/>
            <person name="Zhang L."/>
            <person name="Villasana D."/>
            <person name="Johnson A."/>
            <person name="Liu J."/>
            <person name="Liyanage D."/>
            <person name="Lorensuhewa L."/>
            <person name="Robinson T."/>
            <person name="Song A."/>
            <person name="Song B.-B."/>
            <person name="Dinh H."/>
            <person name="Thornton R."/>
            <person name="Coyle M."/>
            <person name="Francisco L."/>
            <person name="Jackson L."/>
            <person name="Javaid M."/>
            <person name="Korchina V."/>
            <person name="Kovar C."/>
            <person name="Mata R."/>
            <person name="Mathew T."/>
            <person name="Ngo R."/>
            <person name="Nguyen L."/>
            <person name="Nguyen N."/>
            <person name="Okwuonu G."/>
            <person name="Ongeri F."/>
            <person name="Pham C."/>
            <person name="Simmons D."/>
            <person name="Wilczek-Boney K."/>
            <person name="Hale W."/>
            <person name="Jakkamsetti A."/>
            <person name="Pham P."/>
            <person name="Ruth R."/>
            <person name="San Lucas F."/>
            <person name="Warren J."/>
            <person name="Zhang J."/>
            <person name="Zhao Z."/>
            <person name="Zhou C."/>
            <person name="Zhu D."/>
            <person name="Lee S."/>
            <person name="Bess C."/>
            <person name="Blankenburg K."/>
            <person name="Forbes L."/>
            <person name="Fu Q."/>
            <person name="Gubbala S."/>
            <person name="Hirani K."/>
            <person name="Jayaseelan J.C."/>
            <person name="Lara F."/>
            <person name="Munidasa M."/>
            <person name="Palculict T."/>
            <person name="Patil S."/>
            <person name="Pu L.-L."/>
            <person name="Saada N."/>
            <person name="Tang L."/>
            <person name="Weissenberger G."/>
            <person name="Zhu Y."/>
            <person name="Hemphill L."/>
            <person name="Shang Y."/>
            <person name="Youmans B."/>
            <person name="Ayvaz T."/>
            <person name="Ross M."/>
            <person name="Santibanez J."/>
            <person name="Aqrawi P."/>
            <person name="Gross S."/>
            <person name="Joshi V."/>
            <person name="Fowler G."/>
            <person name="Nazareth L."/>
            <person name="Reid J."/>
            <person name="Worley K."/>
            <person name="Petrosino J."/>
            <person name="Highlander S."/>
            <person name="Gibbs R."/>
        </authorList>
    </citation>
    <scope>NUCLEOTIDE SEQUENCE [LARGE SCALE GENOMIC DNA]</scope>
    <source>
        <strain evidence="1">ATCC 33030</strain>
    </source>
</reference>
<organism evidence="1 2">
    <name type="scientific">Corynebacterium genitalium ATCC 33030</name>
    <dbReference type="NCBI Taxonomy" id="585529"/>
    <lineage>
        <taxon>Bacteria</taxon>
        <taxon>Bacillati</taxon>
        <taxon>Actinomycetota</taxon>
        <taxon>Actinomycetes</taxon>
        <taxon>Mycobacteriales</taxon>
        <taxon>Corynebacteriaceae</taxon>
        <taxon>Corynebacterium</taxon>
    </lineage>
</organism>
<dbReference type="AlphaFoldDB" id="D7W9M2"/>
<gene>
    <name evidence="1" type="ORF">HMPREF0291_10760</name>
</gene>
<evidence type="ECO:0000313" key="2">
    <source>
        <dbReference type="Proteomes" id="UP000004208"/>
    </source>
</evidence>
<comment type="caution">
    <text evidence="1">The sequence shown here is derived from an EMBL/GenBank/DDBJ whole genome shotgun (WGS) entry which is preliminary data.</text>
</comment>
<dbReference type="SUPFAM" id="SSF51971">
    <property type="entry name" value="Nucleotide-binding domain"/>
    <property type="match status" value="1"/>
</dbReference>
<dbReference type="OrthoDB" id="4411534at2"/>
<protein>
    <recommendedName>
        <fullName evidence="3">FAD/NAD(P)-binding domain-containing protein</fullName>
    </recommendedName>
</protein>
<dbReference type="Gene3D" id="3.40.50.720">
    <property type="entry name" value="NAD(P)-binding Rossmann-like Domain"/>
    <property type="match status" value="1"/>
</dbReference>
<dbReference type="Proteomes" id="UP000004208">
    <property type="component" value="Unassembled WGS sequence"/>
</dbReference>
<dbReference type="STRING" id="585529.HMPREF0291_10760"/>
<dbReference type="RefSeq" id="WP_005288210.1">
    <property type="nucleotide sequence ID" value="NZ_CM000961.1"/>
</dbReference>
<keyword evidence="2" id="KW-1185">Reference proteome</keyword>
<dbReference type="HOGENOM" id="CLU_1259658_0_0_11"/>
<name>D7W9M2_9CORY</name>
<sequence length="219" mass="22139">MTNRVSRVAVIGAGPTGIHASDLLICMPGRSYFVDLFDASPAPTSLIRFGSSHRSARSLIDVPRLRLFGNLTIGTDVTVGELTHYYDTIVVASDSDAGAGDTAGSVVVIGTSPGAAEVYDALSASAADAGLSGAGLADAAIALSRTPVVASPQVADQPGAIVALLESRSLPFTTWEGWHRPAWADVSAVSASGPSAPGVVTVAQWTTLLSAANAVPATP</sequence>
<dbReference type="PRINTS" id="PR00419">
    <property type="entry name" value="ADXRDTASE"/>
</dbReference>
<evidence type="ECO:0000313" key="1">
    <source>
        <dbReference type="EMBL" id="EFK55502.1"/>
    </source>
</evidence>
<accession>D7W9M2</accession>